<keyword evidence="1" id="KW-0147">Chitin-binding</keyword>
<dbReference type="EMBL" id="JAUTDP010000010">
    <property type="protein sequence ID" value="KAK3395608.1"/>
    <property type="molecule type" value="Genomic_DNA"/>
</dbReference>
<accession>A0AAE0P950</accession>
<evidence type="ECO:0000256" key="2">
    <source>
        <dbReference type="ARBA" id="ARBA00023026"/>
    </source>
</evidence>
<gene>
    <name evidence="3" type="ORF">B0T20DRAFT_359271</name>
</gene>
<keyword evidence="4" id="KW-1185">Reference proteome</keyword>
<dbReference type="PANTHER" id="PTHR47700:SF1">
    <property type="entry name" value="CHITINASE"/>
    <property type="match status" value="1"/>
</dbReference>
<comment type="caution">
    <text evidence="3">The sequence shown here is derived from an EMBL/GenBank/DDBJ whole genome shotgun (WGS) entry which is preliminary data.</text>
</comment>
<evidence type="ECO:0000256" key="1">
    <source>
        <dbReference type="ARBA" id="ARBA00022669"/>
    </source>
</evidence>
<reference evidence="3" key="1">
    <citation type="journal article" date="2023" name="Mol. Phylogenet. Evol.">
        <title>Genome-scale phylogeny and comparative genomics of the fungal order Sordariales.</title>
        <authorList>
            <person name="Hensen N."/>
            <person name="Bonometti L."/>
            <person name="Westerberg I."/>
            <person name="Brannstrom I.O."/>
            <person name="Guillou S."/>
            <person name="Cros-Aarteil S."/>
            <person name="Calhoun S."/>
            <person name="Haridas S."/>
            <person name="Kuo A."/>
            <person name="Mondo S."/>
            <person name="Pangilinan J."/>
            <person name="Riley R."/>
            <person name="LaButti K."/>
            <person name="Andreopoulos B."/>
            <person name="Lipzen A."/>
            <person name="Chen C."/>
            <person name="Yan M."/>
            <person name="Daum C."/>
            <person name="Ng V."/>
            <person name="Clum A."/>
            <person name="Steindorff A."/>
            <person name="Ohm R.A."/>
            <person name="Martin F."/>
            <person name="Silar P."/>
            <person name="Natvig D.O."/>
            <person name="Lalanne C."/>
            <person name="Gautier V."/>
            <person name="Ament-Velasquez S.L."/>
            <person name="Kruys A."/>
            <person name="Hutchinson M.I."/>
            <person name="Powell A.J."/>
            <person name="Barry K."/>
            <person name="Miller A.N."/>
            <person name="Grigoriev I.V."/>
            <person name="Debuchy R."/>
            <person name="Gladieux P."/>
            <person name="Hiltunen Thoren M."/>
            <person name="Johannesson H."/>
        </authorList>
    </citation>
    <scope>NUCLEOTIDE SEQUENCE</scope>
    <source>
        <strain evidence="3">FGSC 1904</strain>
    </source>
</reference>
<reference evidence="3" key="2">
    <citation type="submission" date="2023-07" db="EMBL/GenBank/DDBJ databases">
        <authorList>
            <consortium name="Lawrence Berkeley National Laboratory"/>
            <person name="Haridas S."/>
            <person name="Hensen N."/>
            <person name="Bonometti L."/>
            <person name="Westerberg I."/>
            <person name="Brannstrom I.O."/>
            <person name="Guillou S."/>
            <person name="Cros-Aarteil S."/>
            <person name="Calhoun S."/>
            <person name="Kuo A."/>
            <person name="Mondo S."/>
            <person name="Pangilinan J."/>
            <person name="Riley R."/>
            <person name="LaButti K."/>
            <person name="Andreopoulos B."/>
            <person name="Lipzen A."/>
            <person name="Chen C."/>
            <person name="Yanf M."/>
            <person name="Daum C."/>
            <person name="Ng V."/>
            <person name="Clum A."/>
            <person name="Steindorff A."/>
            <person name="Ohm R."/>
            <person name="Martin F."/>
            <person name="Silar P."/>
            <person name="Natvig D."/>
            <person name="Lalanne C."/>
            <person name="Gautier V."/>
            <person name="Ament-velasquez S.L."/>
            <person name="Kruys A."/>
            <person name="Hutchinson M.I."/>
            <person name="Powell A.J."/>
            <person name="Barry K."/>
            <person name="Miller A.N."/>
            <person name="Grigoriev I.V."/>
            <person name="Debuchy R."/>
            <person name="Gladieux P."/>
            <person name="Thoren M.H."/>
            <person name="Johannesson H."/>
        </authorList>
    </citation>
    <scope>NUCLEOTIDE SEQUENCE</scope>
    <source>
        <strain evidence="3">FGSC 1904</strain>
    </source>
</reference>
<protein>
    <submittedName>
        <fullName evidence="3">Uncharacterized protein</fullName>
    </submittedName>
</protein>
<name>A0AAE0P950_SORBR</name>
<dbReference type="GO" id="GO:0008061">
    <property type="term" value="F:chitin binding"/>
    <property type="evidence" value="ECO:0007669"/>
    <property type="project" value="UniProtKB-KW"/>
</dbReference>
<dbReference type="Proteomes" id="UP001281003">
    <property type="component" value="Unassembled WGS sequence"/>
</dbReference>
<proteinExistence type="predicted"/>
<keyword evidence="2" id="KW-0843">Virulence</keyword>
<evidence type="ECO:0000313" key="4">
    <source>
        <dbReference type="Proteomes" id="UP001281003"/>
    </source>
</evidence>
<dbReference type="InterPro" id="IPR053214">
    <property type="entry name" value="LysM12-like"/>
</dbReference>
<sequence length="464" mass="52240">MSLLPYRTGNWTTIQCTDPAVRWLYKYAPDERWAALDCDHAWSDSIDVWKNIDEPAGTLTFIRSIFNTHHGPQRQECRDLIVNSRCTAWNLCEVHDGSGACSYEIVNSLEWIQHHYSRYGNILTEMARTLSSEFEGFLKEFAPIPEQRDTDRFSMFLDVLGFLTTTGTSRFFHSLLRTSRYFMAHPEERDDIKNSTLAAVAAGQSIMKTAVTKGYWDIVESATFEAYISQVISASVSTTLLSARRLFDGKDDSIKALTDLVSNGKLIHGSANGHINDEDNYSTEHDLISGMRRTLYGYFIPAVLSSSWSWTAVVDSGHDCTAQDPLSPDYLTQDQSQKLVACYQNRLYYLVSAKGKRRGRKGGFETPNGIDKLTGGDYVYISVEELIVGSVRTWQSNGKKNGFYPDFNSNLTTLEDLNNLDITAPGLMRIPVCGVEEAMANWANKDLKKDSDRYDGFPCNKPAP</sequence>
<evidence type="ECO:0000313" key="3">
    <source>
        <dbReference type="EMBL" id="KAK3395608.1"/>
    </source>
</evidence>
<organism evidence="3 4">
    <name type="scientific">Sordaria brevicollis</name>
    <dbReference type="NCBI Taxonomy" id="83679"/>
    <lineage>
        <taxon>Eukaryota</taxon>
        <taxon>Fungi</taxon>
        <taxon>Dikarya</taxon>
        <taxon>Ascomycota</taxon>
        <taxon>Pezizomycotina</taxon>
        <taxon>Sordariomycetes</taxon>
        <taxon>Sordariomycetidae</taxon>
        <taxon>Sordariales</taxon>
        <taxon>Sordariaceae</taxon>
        <taxon>Sordaria</taxon>
    </lineage>
</organism>
<dbReference type="AlphaFoldDB" id="A0AAE0P950"/>
<dbReference type="PANTHER" id="PTHR47700">
    <property type="entry name" value="V CHITINASE, PUTATIVE (AFU_ORTHOLOGUE AFUA_6G13720)-RELATED"/>
    <property type="match status" value="1"/>
</dbReference>